<dbReference type="Pfam" id="PF01535">
    <property type="entry name" value="PPR"/>
    <property type="match status" value="1"/>
</dbReference>
<dbReference type="GO" id="GO:0003723">
    <property type="term" value="F:RNA binding"/>
    <property type="evidence" value="ECO:0007669"/>
    <property type="project" value="InterPro"/>
</dbReference>
<keyword evidence="4" id="KW-1185">Reference proteome</keyword>
<dbReference type="Gene3D" id="1.25.40.10">
    <property type="entry name" value="Tetratricopeptide repeat domain"/>
    <property type="match status" value="2"/>
</dbReference>
<dbReference type="Pfam" id="PF20431">
    <property type="entry name" value="E_motif"/>
    <property type="match status" value="1"/>
</dbReference>
<dbReference type="InterPro" id="IPR011990">
    <property type="entry name" value="TPR-like_helical_dom_sf"/>
</dbReference>
<protein>
    <recommendedName>
        <fullName evidence="5">Pentatricopeptide repeat-containing protein</fullName>
    </recommendedName>
</protein>
<organism evidence="3 4">
    <name type="scientific">Escallonia herrerae</name>
    <dbReference type="NCBI Taxonomy" id="1293975"/>
    <lineage>
        <taxon>Eukaryota</taxon>
        <taxon>Viridiplantae</taxon>
        <taxon>Streptophyta</taxon>
        <taxon>Embryophyta</taxon>
        <taxon>Tracheophyta</taxon>
        <taxon>Spermatophyta</taxon>
        <taxon>Magnoliopsida</taxon>
        <taxon>eudicotyledons</taxon>
        <taxon>Gunneridae</taxon>
        <taxon>Pentapetalae</taxon>
        <taxon>asterids</taxon>
        <taxon>campanulids</taxon>
        <taxon>Escalloniales</taxon>
        <taxon>Escalloniaceae</taxon>
        <taxon>Escallonia</taxon>
    </lineage>
</organism>
<accession>A0AA88VVR9</accession>
<dbReference type="PROSITE" id="PS51375">
    <property type="entry name" value="PPR"/>
    <property type="match status" value="1"/>
</dbReference>
<reference evidence="3" key="1">
    <citation type="submission" date="2022-12" db="EMBL/GenBank/DDBJ databases">
        <title>Draft genome assemblies for two species of Escallonia (Escalloniales).</title>
        <authorList>
            <person name="Chanderbali A."/>
            <person name="Dervinis C."/>
            <person name="Anghel I."/>
            <person name="Soltis D."/>
            <person name="Soltis P."/>
            <person name="Zapata F."/>
        </authorList>
    </citation>
    <scope>NUCLEOTIDE SEQUENCE</scope>
    <source>
        <strain evidence="3">UCBG64.0493</strain>
        <tissue evidence="3">Leaf</tissue>
    </source>
</reference>
<evidence type="ECO:0000313" key="3">
    <source>
        <dbReference type="EMBL" id="KAK3012260.1"/>
    </source>
</evidence>
<dbReference type="FunFam" id="1.25.40.10:FF:000158">
    <property type="entry name" value="pentatricopeptide repeat-containing protein At2g33680"/>
    <property type="match status" value="1"/>
</dbReference>
<dbReference type="InterPro" id="IPR002885">
    <property type="entry name" value="PPR_rpt"/>
</dbReference>
<dbReference type="PANTHER" id="PTHR47926:SF448">
    <property type="entry name" value="PENTACOTRIPEPTIDE-REPEAT REGION OF PRORP DOMAIN-CONTAINING PROTEIN"/>
    <property type="match status" value="1"/>
</dbReference>
<dbReference type="AlphaFoldDB" id="A0AA88VVR9"/>
<feature type="repeat" description="PPR" evidence="2">
    <location>
        <begin position="5"/>
        <end position="39"/>
    </location>
</feature>
<dbReference type="PANTHER" id="PTHR47926">
    <property type="entry name" value="PENTATRICOPEPTIDE REPEAT-CONTAINING PROTEIN"/>
    <property type="match status" value="1"/>
</dbReference>
<evidence type="ECO:0008006" key="5">
    <source>
        <dbReference type="Google" id="ProtNLM"/>
    </source>
</evidence>
<sequence>MHERDVVAWTTMIAGYTSCNRHTSAWTLFSEMLREDTDDPNAYTLSSALKACKGMKSLPCGSLVHGLAVKHGMGGSVYVDNALLDMYATCCVTMDDACVEGIEPSSFSFSIVVRACTSISSCTHGKQIHGAVYKHGLDSNVPVMNYILDMYCRCSSLCEASHCFHDMTQRDYKIAPNQEIYGCVVDLLGRGGRVEKAYELIESTLFKPDESVWAAFLGACKAHRLLGLGKLVVRRVLDLRPNMTGIYLMLSNMYAADGKWGDCAKMRKLMSGMGNKKEAGRSWVKVRDQVYSFVVGDKVGSHMECVYEVLETLVQHMKTARYIPDVDCLIHDLEDGPCYRS</sequence>
<name>A0AA88VVR9_9ASTE</name>
<comment type="caution">
    <text evidence="3">The sequence shown here is derived from an EMBL/GenBank/DDBJ whole genome shotgun (WGS) entry which is preliminary data.</text>
</comment>
<dbReference type="GO" id="GO:0009451">
    <property type="term" value="P:RNA modification"/>
    <property type="evidence" value="ECO:0007669"/>
    <property type="project" value="InterPro"/>
</dbReference>
<dbReference type="InterPro" id="IPR046960">
    <property type="entry name" value="PPR_At4g14850-like_plant"/>
</dbReference>
<evidence type="ECO:0000256" key="1">
    <source>
        <dbReference type="ARBA" id="ARBA00022737"/>
    </source>
</evidence>
<dbReference type="NCBIfam" id="TIGR00756">
    <property type="entry name" value="PPR"/>
    <property type="match status" value="1"/>
</dbReference>
<keyword evidence="1" id="KW-0677">Repeat</keyword>
<evidence type="ECO:0000313" key="4">
    <source>
        <dbReference type="Proteomes" id="UP001188597"/>
    </source>
</evidence>
<dbReference type="Proteomes" id="UP001188597">
    <property type="component" value="Unassembled WGS sequence"/>
</dbReference>
<gene>
    <name evidence="3" type="ORF">RJ639_012171</name>
</gene>
<dbReference type="EMBL" id="JAVXUP010001390">
    <property type="protein sequence ID" value="KAK3012260.1"/>
    <property type="molecule type" value="Genomic_DNA"/>
</dbReference>
<dbReference type="Pfam" id="PF13041">
    <property type="entry name" value="PPR_2"/>
    <property type="match status" value="1"/>
</dbReference>
<proteinExistence type="predicted"/>
<evidence type="ECO:0000256" key="2">
    <source>
        <dbReference type="PROSITE-ProRule" id="PRU00708"/>
    </source>
</evidence>
<dbReference type="InterPro" id="IPR046848">
    <property type="entry name" value="E_motif"/>
</dbReference>
<dbReference type="GO" id="GO:0099402">
    <property type="term" value="P:plant organ development"/>
    <property type="evidence" value="ECO:0007669"/>
    <property type="project" value="UniProtKB-ARBA"/>
</dbReference>